<dbReference type="InterPro" id="IPR002912">
    <property type="entry name" value="ACT_dom"/>
</dbReference>
<protein>
    <recommendedName>
        <fullName evidence="1">Glycine cleavage system transcriptional repressor</fullName>
    </recommendedName>
</protein>
<dbReference type="CDD" id="cd04869">
    <property type="entry name" value="ACT_GcvR_2"/>
    <property type="match status" value="1"/>
</dbReference>
<evidence type="ECO:0000313" key="4">
    <source>
        <dbReference type="EMBL" id="MCE7510686.1"/>
    </source>
</evidence>
<gene>
    <name evidence="4" type="ORF">LZG35_18770</name>
</gene>
<dbReference type="Proteomes" id="UP001107961">
    <property type="component" value="Unassembled WGS sequence"/>
</dbReference>
<dbReference type="PANTHER" id="PTHR34875">
    <property type="entry name" value="UPF0237 PROTEIN MJ1558"/>
    <property type="match status" value="1"/>
</dbReference>
<comment type="subcellular location">
    <subcellularLocation>
        <location evidence="1">Cytoplasm</location>
    </subcellularLocation>
</comment>
<dbReference type="PROSITE" id="PS51671">
    <property type="entry name" value="ACT"/>
    <property type="match status" value="2"/>
</dbReference>
<dbReference type="Gene3D" id="3.30.70.260">
    <property type="match status" value="2"/>
</dbReference>
<proteinExistence type="predicted"/>
<dbReference type="Pfam" id="PF01842">
    <property type="entry name" value="ACT"/>
    <property type="match status" value="1"/>
</dbReference>
<accession>A0A9Q3W7M2</accession>
<keyword evidence="2" id="KW-0175">Coiled coil</keyword>
<dbReference type="InterPro" id="IPR045865">
    <property type="entry name" value="ACT-like_dom_sf"/>
</dbReference>
<dbReference type="PIRSF" id="PIRSF028103">
    <property type="entry name" value="GcvR"/>
    <property type="match status" value="1"/>
</dbReference>
<keyword evidence="5" id="KW-1185">Reference proteome</keyword>
<dbReference type="PANTHER" id="PTHR34875:SF5">
    <property type="entry name" value="GLYCINE CLEAVAGE SYSTEM TRANSCRIPTIONAL REPRESSOR"/>
    <property type="match status" value="1"/>
</dbReference>
<evidence type="ECO:0000259" key="3">
    <source>
        <dbReference type="PROSITE" id="PS51671"/>
    </source>
</evidence>
<feature type="coiled-coil region" evidence="2">
    <location>
        <begin position="52"/>
        <end position="79"/>
    </location>
</feature>
<keyword evidence="1" id="KW-0678">Repressor</keyword>
<keyword evidence="1" id="KW-0963">Cytoplasm</keyword>
<comment type="caution">
    <text evidence="4">The sequence shown here is derived from an EMBL/GenBank/DDBJ whole genome shotgun (WGS) entry which is preliminary data.</text>
</comment>
<dbReference type="EMBL" id="JAJVKT010000028">
    <property type="protein sequence ID" value="MCE7510686.1"/>
    <property type="molecule type" value="Genomic_DNA"/>
</dbReference>
<dbReference type="GO" id="GO:0005737">
    <property type="term" value="C:cytoplasm"/>
    <property type="evidence" value="ECO:0007669"/>
    <property type="project" value="UniProtKB-SubCell"/>
</dbReference>
<evidence type="ECO:0000256" key="2">
    <source>
        <dbReference type="SAM" id="Coils"/>
    </source>
</evidence>
<dbReference type="Pfam" id="PF13740">
    <property type="entry name" value="ACT_6"/>
    <property type="match status" value="1"/>
</dbReference>
<dbReference type="InterPro" id="IPR016867">
    <property type="entry name" value="GcvR"/>
</dbReference>
<dbReference type="AlphaFoldDB" id="A0A9Q3W7M2"/>
<evidence type="ECO:0000256" key="1">
    <source>
        <dbReference type="PIRNR" id="PIRNR028103"/>
    </source>
</evidence>
<dbReference type="GO" id="GO:0006355">
    <property type="term" value="P:regulation of DNA-templated transcription"/>
    <property type="evidence" value="ECO:0007669"/>
    <property type="project" value="UniProtKB-UniRule"/>
</dbReference>
<dbReference type="InterPro" id="IPR050990">
    <property type="entry name" value="UPF0237/GcvR_regulator"/>
</dbReference>
<dbReference type="SUPFAM" id="SSF55021">
    <property type="entry name" value="ACT-like"/>
    <property type="match status" value="2"/>
</dbReference>
<feature type="domain" description="ACT" evidence="3">
    <location>
        <begin position="8"/>
        <end position="84"/>
    </location>
</feature>
<name>A0A9Q3W7M2_9GAMM</name>
<dbReference type="RefSeq" id="WP_233926121.1">
    <property type="nucleotide sequence ID" value="NZ_CP102389.1"/>
</dbReference>
<evidence type="ECO:0000313" key="5">
    <source>
        <dbReference type="Proteomes" id="UP001107961"/>
    </source>
</evidence>
<reference evidence="4" key="1">
    <citation type="submission" date="2022-01" db="EMBL/GenBank/DDBJ databases">
        <authorList>
            <person name="Karlyshev A.V."/>
            <person name="Jaspars M."/>
        </authorList>
    </citation>
    <scope>NUCLEOTIDE SEQUENCE</scope>
    <source>
        <strain evidence="4">AGSA3-2</strain>
    </source>
</reference>
<organism evidence="4 5">
    <name type="scientific">Alloalcanivorax xenomutans</name>
    <dbReference type="NCBI Taxonomy" id="1094342"/>
    <lineage>
        <taxon>Bacteria</taxon>
        <taxon>Pseudomonadati</taxon>
        <taxon>Pseudomonadota</taxon>
        <taxon>Gammaproteobacteria</taxon>
        <taxon>Oceanospirillales</taxon>
        <taxon>Alcanivoracaceae</taxon>
        <taxon>Alloalcanivorax</taxon>
    </lineage>
</organism>
<feature type="domain" description="ACT" evidence="3">
    <location>
        <begin position="95"/>
        <end position="177"/>
    </location>
</feature>
<keyword evidence="1" id="KW-0804">Transcription</keyword>
<sequence length="177" mass="19147">MATESLIVISALGSDRPGIVHALSRTVLEYGGNILDSRMTLLGGEFAVLMLVAGEEDALARLEQDRATLEGKLDLALTLKRTRSGDTGQQALPYEVEVVAMDHPGIVHEIAEFFSGRGINIADLTTGTYAAPHTGTAMFRLHLALSIPTEHSVARLREAFLDFCEGRNLDATMTPKR</sequence>